<reference evidence="1 2" key="1">
    <citation type="submission" date="2023-02" db="EMBL/GenBank/DDBJ databases">
        <title>LHISI_Scaffold_Assembly.</title>
        <authorList>
            <person name="Stuart O.P."/>
            <person name="Cleave R."/>
            <person name="Magrath M.J.L."/>
            <person name="Mikheyev A.S."/>
        </authorList>
    </citation>
    <scope>NUCLEOTIDE SEQUENCE [LARGE SCALE GENOMIC DNA]</scope>
    <source>
        <strain evidence="1">Daus_M_001</strain>
        <tissue evidence="1">Leg muscle</tissue>
    </source>
</reference>
<evidence type="ECO:0000313" key="1">
    <source>
        <dbReference type="EMBL" id="KAJ8868534.1"/>
    </source>
</evidence>
<protein>
    <submittedName>
        <fullName evidence="1">Uncharacterized protein</fullName>
    </submittedName>
</protein>
<sequence>MTEIASGVNTGNIDQCTVHPEGRPTSSAAVFAGEGGYITSTGQCPTPLHSSGLNPRSGHSGFSHVGIVLNDVVGFSRGSPVSLALSFRRCSIFTSNTLIGSQDLDVKSLCVLEVPRPVSDVLRHRVSEPVLVVACCPSWTLRTPTTMGRHMRNSPVYLRPCCTWMMKSVAWSPAHVVFFKFLFSQLRQKRPRRQEEWGGQKREITENTLRPAASSGTIPTCENPRVAWPGIELDSLWWGASRISNRQFRRFEKNFNSISSPALNTNGATVFCVDLRSDLGLNFEPRWWNLALEGSYKIDIMTCKP</sequence>
<evidence type="ECO:0000313" key="2">
    <source>
        <dbReference type="Proteomes" id="UP001159363"/>
    </source>
</evidence>
<organism evidence="1 2">
    <name type="scientific">Dryococelus australis</name>
    <dbReference type="NCBI Taxonomy" id="614101"/>
    <lineage>
        <taxon>Eukaryota</taxon>
        <taxon>Metazoa</taxon>
        <taxon>Ecdysozoa</taxon>
        <taxon>Arthropoda</taxon>
        <taxon>Hexapoda</taxon>
        <taxon>Insecta</taxon>
        <taxon>Pterygota</taxon>
        <taxon>Neoptera</taxon>
        <taxon>Polyneoptera</taxon>
        <taxon>Phasmatodea</taxon>
        <taxon>Verophasmatodea</taxon>
        <taxon>Anareolatae</taxon>
        <taxon>Phasmatidae</taxon>
        <taxon>Eurycanthinae</taxon>
        <taxon>Dryococelus</taxon>
    </lineage>
</organism>
<proteinExistence type="predicted"/>
<accession>A0ABQ9G7X0</accession>
<name>A0ABQ9G7X0_9NEOP</name>
<keyword evidence="2" id="KW-1185">Reference proteome</keyword>
<comment type="caution">
    <text evidence="1">The sequence shown here is derived from an EMBL/GenBank/DDBJ whole genome shotgun (WGS) entry which is preliminary data.</text>
</comment>
<dbReference type="EMBL" id="JARBHB010000014">
    <property type="protein sequence ID" value="KAJ8868534.1"/>
    <property type="molecule type" value="Genomic_DNA"/>
</dbReference>
<dbReference type="Proteomes" id="UP001159363">
    <property type="component" value="Chromosome 13"/>
</dbReference>
<gene>
    <name evidence="1" type="ORF">PR048_030062</name>
</gene>